<keyword evidence="2" id="KW-1133">Transmembrane helix</keyword>
<gene>
    <name evidence="3" type="primary">RvY_06029-1</name>
    <name evidence="3" type="synonym">RvY_06029.1</name>
    <name evidence="3" type="ORF">RvY_06029</name>
</gene>
<evidence type="ECO:0000256" key="1">
    <source>
        <dbReference type="SAM" id="MobiDB-lite"/>
    </source>
</evidence>
<evidence type="ECO:0000313" key="4">
    <source>
        <dbReference type="Proteomes" id="UP000186922"/>
    </source>
</evidence>
<protein>
    <submittedName>
        <fullName evidence="3">Uncharacterized protein</fullName>
    </submittedName>
</protein>
<feature type="compositionally biased region" description="Polar residues" evidence="1">
    <location>
        <begin position="82"/>
        <end position="96"/>
    </location>
</feature>
<dbReference type="EMBL" id="BDGG01000002">
    <property type="protein sequence ID" value="GAU94210.1"/>
    <property type="molecule type" value="Genomic_DNA"/>
</dbReference>
<accession>A0A1D1V037</accession>
<dbReference type="Proteomes" id="UP000186922">
    <property type="component" value="Unassembled WGS sequence"/>
</dbReference>
<reference evidence="3 4" key="1">
    <citation type="journal article" date="2016" name="Nat. Commun.">
        <title>Extremotolerant tardigrade genome and improved radiotolerance of human cultured cells by tardigrade-unique protein.</title>
        <authorList>
            <person name="Hashimoto T."/>
            <person name="Horikawa D.D."/>
            <person name="Saito Y."/>
            <person name="Kuwahara H."/>
            <person name="Kozuka-Hata H."/>
            <person name="Shin-I T."/>
            <person name="Minakuchi Y."/>
            <person name="Ohishi K."/>
            <person name="Motoyama A."/>
            <person name="Aizu T."/>
            <person name="Enomoto A."/>
            <person name="Kondo K."/>
            <person name="Tanaka S."/>
            <person name="Hara Y."/>
            <person name="Koshikawa S."/>
            <person name="Sagara H."/>
            <person name="Miura T."/>
            <person name="Yokobori S."/>
            <person name="Miyagawa K."/>
            <person name="Suzuki Y."/>
            <person name="Kubo T."/>
            <person name="Oyama M."/>
            <person name="Kohara Y."/>
            <person name="Fujiyama A."/>
            <person name="Arakawa K."/>
            <person name="Katayama T."/>
            <person name="Toyoda A."/>
            <person name="Kunieda T."/>
        </authorList>
    </citation>
    <scope>NUCLEOTIDE SEQUENCE [LARGE SCALE GENOMIC DNA]</scope>
    <source>
        <strain evidence="3 4">YOKOZUNA-1</strain>
    </source>
</reference>
<keyword evidence="2" id="KW-0812">Transmembrane</keyword>
<proteinExistence type="predicted"/>
<feature type="region of interest" description="Disordered" evidence="1">
    <location>
        <begin position="67"/>
        <end position="96"/>
    </location>
</feature>
<sequence>MSTTGSQIAIGAAAAVALGLGYMAYNNSRKTTPFAATHGQTLPHQPAPAGVKGVDVFNANYIEARHNPGVRDIPQGGHYGTDTRSTVDQGSSRPQK</sequence>
<evidence type="ECO:0000256" key="2">
    <source>
        <dbReference type="SAM" id="Phobius"/>
    </source>
</evidence>
<name>A0A1D1V037_RAMVA</name>
<feature type="transmembrane region" description="Helical" evidence="2">
    <location>
        <begin position="6"/>
        <end position="25"/>
    </location>
</feature>
<organism evidence="3 4">
    <name type="scientific">Ramazzottius varieornatus</name>
    <name type="common">Water bear</name>
    <name type="synonym">Tardigrade</name>
    <dbReference type="NCBI Taxonomy" id="947166"/>
    <lineage>
        <taxon>Eukaryota</taxon>
        <taxon>Metazoa</taxon>
        <taxon>Ecdysozoa</taxon>
        <taxon>Tardigrada</taxon>
        <taxon>Eutardigrada</taxon>
        <taxon>Parachela</taxon>
        <taxon>Hypsibioidea</taxon>
        <taxon>Ramazzottiidae</taxon>
        <taxon>Ramazzottius</taxon>
    </lineage>
</organism>
<keyword evidence="4" id="KW-1185">Reference proteome</keyword>
<evidence type="ECO:0000313" key="3">
    <source>
        <dbReference type="EMBL" id="GAU94210.1"/>
    </source>
</evidence>
<keyword evidence="2" id="KW-0472">Membrane</keyword>
<dbReference type="AlphaFoldDB" id="A0A1D1V037"/>
<comment type="caution">
    <text evidence="3">The sequence shown here is derived from an EMBL/GenBank/DDBJ whole genome shotgun (WGS) entry which is preliminary data.</text>
</comment>